<dbReference type="GO" id="GO:0071008">
    <property type="term" value="C:U2-type post-mRNA release spliceosomal complex"/>
    <property type="evidence" value="ECO:0007669"/>
    <property type="project" value="TreeGrafter"/>
</dbReference>
<gene>
    <name evidence="3" type="ORF">OLC1_LOCUS12365</name>
</gene>
<dbReference type="EMBL" id="OX459121">
    <property type="protein sequence ID" value="CAI9103145.1"/>
    <property type="molecule type" value="Genomic_DNA"/>
</dbReference>
<sequence length="550" mass="63746">MKLLRKNGYVEGGLGKNGQGIMAPIEVKLRPRNAGMGFNACEETTKPALKLKEEESTVPPPPAVKPWSRKARVEVVYLTPEEFLQEIKARNFVLGQSFRAVWWGPRVHVRRPALQDMNAEDVTIENDDIPTPELQHNIKQIVYLVEDDLMKIEWQLSNERKTIEEENYLETTLESLEKSILDAQKRYGYDYKLRKLPFIACAYALPLLIREFEGWNPLENPEHGEEIMSRWESLLQLDSTSVYTQLIMELVFPAEKISGMNTWQARDPEPMLRFLESWEKLLPSAVLERILDSIVMPKISAAVNSWDPVQETIPIHLWIHPWLPLLGNKLEPCYQTIRDKKWYEVLDQWLNLKPKIEEIRKWNFNWMVLPPELLANVHIRSRIRHGIIMMNQAVQGIEATQLGLAETLSYLKKFEKRQLEKADSHQAHPQVPVGLGDDGDEEDGGLEMSLKEVIEAHAQLNGLLLMPKPGRMRDGHQIYKYGHVNIVIDSLEEKVFAQMEDGRWALTSLELLLDLHDLRDVEPPRVCFFSSMYNIFLSNSEQERWTFSPC</sequence>
<organism evidence="3 4">
    <name type="scientific">Oldenlandia corymbosa var. corymbosa</name>
    <dbReference type="NCBI Taxonomy" id="529605"/>
    <lineage>
        <taxon>Eukaryota</taxon>
        <taxon>Viridiplantae</taxon>
        <taxon>Streptophyta</taxon>
        <taxon>Embryophyta</taxon>
        <taxon>Tracheophyta</taxon>
        <taxon>Spermatophyta</taxon>
        <taxon>Magnoliopsida</taxon>
        <taxon>eudicotyledons</taxon>
        <taxon>Gunneridae</taxon>
        <taxon>Pentapetalae</taxon>
        <taxon>asterids</taxon>
        <taxon>lamiids</taxon>
        <taxon>Gentianales</taxon>
        <taxon>Rubiaceae</taxon>
        <taxon>Rubioideae</taxon>
        <taxon>Spermacoceae</taxon>
        <taxon>Hedyotis-Oldenlandia complex</taxon>
        <taxon>Oldenlandia</taxon>
    </lineage>
</organism>
<dbReference type="InterPro" id="IPR045211">
    <property type="entry name" value="TFP11/STIP/Ntr1"/>
</dbReference>
<dbReference type="InterPro" id="IPR000467">
    <property type="entry name" value="G_patch_dom"/>
</dbReference>
<dbReference type="SMART" id="SM00443">
    <property type="entry name" value="G_patch"/>
    <property type="match status" value="1"/>
</dbReference>
<dbReference type="AlphaFoldDB" id="A0AAV1D5V2"/>
<evidence type="ECO:0000256" key="1">
    <source>
        <dbReference type="ARBA" id="ARBA00010900"/>
    </source>
</evidence>
<dbReference type="InterPro" id="IPR022783">
    <property type="entry name" value="GCFC_dom"/>
</dbReference>
<dbReference type="PANTHER" id="PTHR23329">
    <property type="entry name" value="TUFTELIN-INTERACTING PROTEIN 11-RELATED"/>
    <property type="match status" value="1"/>
</dbReference>
<feature type="domain" description="G-patch" evidence="2">
    <location>
        <begin position="1"/>
        <end position="41"/>
    </location>
</feature>
<keyword evidence="4" id="KW-1185">Reference proteome</keyword>
<dbReference type="GO" id="GO:0000390">
    <property type="term" value="P:spliceosomal complex disassembly"/>
    <property type="evidence" value="ECO:0007669"/>
    <property type="project" value="InterPro"/>
</dbReference>
<evidence type="ECO:0000313" key="4">
    <source>
        <dbReference type="Proteomes" id="UP001161247"/>
    </source>
</evidence>
<dbReference type="PANTHER" id="PTHR23329:SF1">
    <property type="entry name" value="TUFTELIN-INTERACTING PROTEIN 11"/>
    <property type="match status" value="1"/>
</dbReference>
<dbReference type="Pfam" id="PF07842">
    <property type="entry name" value="GCFC"/>
    <property type="match status" value="1"/>
</dbReference>
<dbReference type="Pfam" id="PF01585">
    <property type="entry name" value="G-patch"/>
    <property type="match status" value="1"/>
</dbReference>
<protein>
    <submittedName>
        <fullName evidence="3">OLC1v1001589C1</fullName>
    </submittedName>
</protein>
<name>A0AAV1D5V2_OLDCO</name>
<comment type="similarity">
    <text evidence="1">Belongs to the TFP11/STIP family.</text>
</comment>
<dbReference type="GO" id="GO:0003676">
    <property type="term" value="F:nucleic acid binding"/>
    <property type="evidence" value="ECO:0007669"/>
    <property type="project" value="InterPro"/>
</dbReference>
<evidence type="ECO:0000313" key="3">
    <source>
        <dbReference type="EMBL" id="CAI9103145.1"/>
    </source>
</evidence>
<reference evidence="3" key="1">
    <citation type="submission" date="2023-03" db="EMBL/GenBank/DDBJ databases">
        <authorList>
            <person name="Julca I."/>
        </authorList>
    </citation>
    <scope>NUCLEOTIDE SEQUENCE</scope>
</reference>
<dbReference type="PROSITE" id="PS50174">
    <property type="entry name" value="G_PATCH"/>
    <property type="match status" value="1"/>
</dbReference>
<proteinExistence type="inferred from homology"/>
<dbReference type="Proteomes" id="UP001161247">
    <property type="component" value="Chromosome 4"/>
</dbReference>
<evidence type="ECO:0000259" key="2">
    <source>
        <dbReference type="PROSITE" id="PS50174"/>
    </source>
</evidence>
<accession>A0AAV1D5V2</accession>